<dbReference type="STRING" id="1284197.S8AGC7"/>
<reference evidence="1 2" key="1">
    <citation type="journal article" date="2013" name="PLoS Genet.">
        <title>Genomic mechanisms accounting for the adaptation to parasitism in nematode-trapping fungi.</title>
        <authorList>
            <person name="Meerupati T."/>
            <person name="Andersson K.M."/>
            <person name="Friman E."/>
            <person name="Kumar D."/>
            <person name="Tunlid A."/>
            <person name="Ahren D."/>
        </authorList>
    </citation>
    <scope>NUCLEOTIDE SEQUENCE [LARGE SCALE GENOMIC DNA]</scope>
    <source>
        <strain evidence="1 2">CBS 200.50</strain>
    </source>
</reference>
<dbReference type="EMBL" id="AQGS01000129">
    <property type="protein sequence ID" value="EPS42120.1"/>
    <property type="molecule type" value="Genomic_DNA"/>
</dbReference>
<gene>
    <name evidence="1" type="ORF">H072_3947</name>
</gene>
<sequence>MPCKGQQYWTIEPSLKKRGRGGKPFFASSSETVKIFQSFLEGHRSRDYFLRTSRYGKSFRRYQYFWYLDRRYFAQLETSVDASSSQQFKEGVARRQILEKMEAERMRRARFRRVYYDGCSPQQGDIAILNSHKNPVFFIDTHRRQPDNYLKLREGKNKKGKILADTVYSNPLKEFRFRIRDGPEHSVVNEGSKKKKKPQWIWTAPGYPPRDESTGKDLAVYTNKSNDWNKEGSLIIDGGECNRDAEFEIGVLASFLSLYHAIGQRPEEGSAWVAETSTATSSVVEALFGG</sequence>
<evidence type="ECO:0000313" key="2">
    <source>
        <dbReference type="Proteomes" id="UP000015100"/>
    </source>
</evidence>
<name>S8AGC7_DACHA</name>
<keyword evidence="2" id="KW-1185">Reference proteome</keyword>
<dbReference type="Proteomes" id="UP000015100">
    <property type="component" value="Unassembled WGS sequence"/>
</dbReference>
<accession>S8AGC7</accession>
<organism evidence="1 2">
    <name type="scientific">Dactylellina haptotyla (strain CBS 200.50)</name>
    <name type="common">Nematode-trapping fungus</name>
    <name type="synonym">Monacrosporium haptotylum</name>
    <dbReference type="NCBI Taxonomy" id="1284197"/>
    <lineage>
        <taxon>Eukaryota</taxon>
        <taxon>Fungi</taxon>
        <taxon>Dikarya</taxon>
        <taxon>Ascomycota</taxon>
        <taxon>Pezizomycotina</taxon>
        <taxon>Orbiliomycetes</taxon>
        <taxon>Orbiliales</taxon>
        <taxon>Orbiliaceae</taxon>
        <taxon>Dactylellina</taxon>
    </lineage>
</organism>
<reference evidence="2" key="2">
    <citation type="submission" date="2013-04" db="EMBL/GenBank/DDBJ databases">
        <title>Genomic mechanisms accounting for the adaptation to parasitism in nematode-trapping fungi.</title>
        <authorList>
            <person name="Ahren D.G."/>
        </authorList>
    </citation>
    <scope>NUCLEOTIDE SEQUENCE [LARGE SCALE GENOMIC DNA]</scope>
    <source>
        <strain evidence="2">CBS 200.50</strain>
    </source>
</reference>
<evidence type="ECO:0000313" key="1">
    <source>
        <dbReference type="EMBL" id="EPS42120.1"/>
    </source>
</evidence>
<proteinExistence type="predicted"/>
<comment type="caution">
    <text evidence="1">The sequence shown here is derived from an EMBL/GenBank/DDBJ whole genome shotgun (WGS) entry which is preliminary data.</text>
</comment>
<dbReference type="AlphaFoldDB" id="S8AGC7"/>
<dbReference type="HOGENOM" id="CLU_959844_0_0_1"/>
<protein>
    <submittedName>
        <fullName evidence="1">Uncharacterized protein</fullName>
    </submittedName>
</protein>